<dbReference type="InterPro" id="IPR055135">
    <property type="entry name" value="PRMT_dom"/>
</dbReference>
<feature type="compositionally biased region" description="Basic and acidic residues" evidence="4">
    <location>
        <begin position="96"/>
        <end position="107"/>
    </location>
</feature>
<accession>A0A813K2U5</accession>
<dbReference type="Proteomes" id="UP000626109">
    <property type="component" value="Unassembled WGS sequence"/>
</dbReference>
<feature type="domain" description="Protein arginine N-methyltransferase" evidence="5">
    <location>
        <begin position="372"/>
        <end position="478"/>
    </location>
</feature>
<dbReference type="Gene3D" id="3.40.50.150">
    <property type="entry name" value="Vaccinia Virus protein VP39"/>
    <property type="match status" value="2"/>
</dbReference>
<gene>
    <name evidence="6" type="ORF">PGLA2088_LOCUS27984</name>
</gene>
<evidence type="ECO:0000256" key="2">
    <source>
        <dbReference type="ARBA" id="ARBA00022679"/>
    </source>
</evidence>
<dbReference type="Pfam" id="PF22528">
    <property type="entry name" value="PRMT_C"/>
    <property type="match status" value="1"/>
</dbReference>
<proteinExistence type="predicted"/>
<dbReference type="PANTHER" id="PTHR11006">
    <property type="entry name" value="PROTEIN ARGININE N-METHYLTRANSFERASE"/>
    <property type="match status" value="1"/>
</dbReference>
<feature type="region of interest" description="Disordered" evidence="4">
    <location>
        <begin position="856"/>
        <end position="879"/>
    </location>
</feature>
<feature type="region of interest" description="Disordered" evidence="4">
    <location>
        <begin position="88"/>
        <end position="107"/>
    </location>
</feature>
<dbReference type="GO" id="GO:0042054">
    <property type="term" value="F:histone methyltransferase activity"/>
    <property type="evidence" value="ECO:0007669"/>
    <property type="project" value="TreeGrafter"/>
</dbReference>
<keyword evidence="3" id="KW-0949">S-adenosyl-L-methionine</keyword>
<dbReference type="InterPro" id="IPR025799">
    <property type="entry name" value="Arg_MeTrfase"/>
</dbReference>
<dbReference type="AlphaFoldDB" id="A0A813K2U5"/>
<dbReference type="EMBL" id="CAJNNW010027677">
    <property type="protein sequence ID" value="CAE8692643.1"/>
    <property type="molecule type" value="Genomic_DNA"/>
</dbReference>
<name>A0A813K2U5_POLGL</name>
<dbReference type="GO" id="GO:0032259">
    <property type="term" value="P:methylation"/>
    <property type="evidence" value="ECO:0007669"/>
    <property type="project" value="UniProtKB-KW"/>
</dbReference>
<dbReference type="PANTHER" id="PTHR11006:SF4">
    <property type="entry name" value="PROTEIN ARGININE N-METHYLTRANSFERASE 7"/>
    <property type="match status" value="1"/>
</dbReference>
<feature type="region of interest" description="Disordered" evidence="4">
    <location>
        <begin position="39"/>
        <end position="74"/>
    </location>
</feature>
<feature type="region of interest" description="Disordered" evidence="4">
    <location>
        <begin position="1"/>
        <end position="21"/>
    </location>
</feature>
<evidence type="ECO:0000256" key="3">
    <source>
        <dbReference type="ARBA" id="ARBA00022691"/>
    </source>
</evidence>
<reference evidence="6" key="1">
    <citation type="submission" date="2021-02" db="EMBL/GenBank/DDBJ databases">
        <authorList>
            <person name="Dougan E. K."/>
            <person name="Rhodes N."/>
            <person name="Thang M."/>
            <person name="Chan C."/>
        </authorList>
    </citation>
    <scope>NUCLEOTIDE SEQUENCE</scope>
</reference>
<dbReference type="SUPFAM" id="SSF53335">
    <property type="entry name" value="S-adenosyl-L-methionine-dependent methyltransferases"/>
    <property type="match status" value="2"/>
</dbReference>
<dbReference type="Gene3D" id="2.70.160.11">
    <property type="entry name" value="Hnrnp arginine n-methyltransferase1"/>
    <property type="match status" value="2"/>
</dbReference>
<evidence type="ECO:0000313" key="7">
    <source>
        <dbReference type="Proteomes" id="UP000626109"/>
    </source>
</evidence>
<evidence type="ECO:0000313" key="6">
    <source>
        <dbReference type="EMBL" id="CAE8692643.1"/>
    </source>
</evidence>
<protein>
    <recommendedName>
        <fullName evidence="5">Protein arginine N-methyltransferase domain-containing protein</fullName>
    </recommendedName>
</protein>
<evidence type="ECO:0000256" key="4">
    <source>
        <dbReference type="SAM" id="MobiDB-lite"/>
    </source>
</evidence>
<keyword evidence="1" id="KW-0489">Methyltransferase</keyword>
<dbReference type="GO" id="GO:0016274">
    <property type="term" value="F:protein-arginine N-methyltransferase activity"/>
    <property type="evidence" value="ECO:0007669"/>
    <property type="project" value="InterPro"/>
</dbReference>
<organism evidence="6 7">
    <name type="scientific">Polarella glacialis</name>
    <name type="common">Dinoflagellate</name>
    <dbReference type="NCBI Taxonomy" id="89957"/>
    <lineage>
        <taxon>Eukaryota</taxon>
        <taxon>Sar</taxon>
        <taxon>Alveolata</taxon>
        <taxon>Dinophyceae</taxon>
        <taxon>Suessiales</taxon>
        <taxon>Suessiaceae</taxon>
        <taxon>Polarella</taxon>
    </lineage>
</organism>
<evidence type="ECO:0000259" key="5">
    <source>
        <dbReference type="Pfam" id="PF22528"/>
    </source>
</evidence>
<feature type="non-terminal residue" evidence="6">
    <location>
        <position position="879"/>
    </location>
</feature>
<feature type="compositionally biased region" description="Low complexity" evidence="4">
    <location>
        <begin position="856"/>
        <end position="867"/>
    </location>
</feature>
<dbReference type="CDD" id="cd02440">
    <property type="entry name" value="AdoMet_MTases"/>
    <property type="match status" value="1"/>
</dbReference>
<evidence type="ECO:0000256" key="1">
    <source>
        <dbReference type="ARBA" id="ARBA00022603"/>
    </source>
</evidence>
<keyword evidence="2" id="KW-0808">Transferase</keyword>
<comment type="caution">
    <text evidence="6">The sequence shown here is derived from an EMBL/GenBank/DDBJ whole genome shotgun (WGS) entry which is preliminary data.</text>
</comment>
<dbReference type="InterPro" id="IPR029063">
    <property type="entry name" value="SAM-dependent_MTases_sf"/>
</dbReference>
<sequence>GSDHLLLAESAAETPRKQQSVLTAKQATLAAKLKAWRFPSRQAAPVDKTPAAKDAASAASPSSPSRIPTKPKAQASAAIDYSKWSNLADSDDDEVPRERRVAAATAREEDVGVKDLMDSAASSAKPLPVPDFLAGNTGGGGGTNCFLSLCKLLDSESEKGESDNAHQLAQVFGKMFHTGIMDRRRQDFYKNSLASLPEDAFVVVLGLGSVLPMLRAARRGSGKGAVLEMSAKLGKVAEDILQANKLSFPVAVVKGSLDNEGLVEESLRRLVPKGVKNVVILSERMAHDLLSSGIVPSSVAAHRAARSSCPGAKVSHLPRTVELFAAPVEIRSEQLAGFDIRPFNAFRHTTSNDKADFWWWPVRLDNQSNTKTALLGSAKTLCGFDFDRSTEIALDEVRRPVTLEASSRGRCNGVALWWTARFGEEEYSTRPRLADNGVGEAQAGPLCRSEWKQAVHYLAGETALFPGDKLELLVSITPRFTVRMMQQSQFTVEAPTWIQAPTSAKFSASMPVLPYHFLMMTDMERIEVYARGIRAAVRSQAAKLGRRPRVLDAGCGIGLLGMTAALEGAEVWLCEAVPQMRRMCRDVIGANAAAIAEKRGLVQLLPPMMSTRIQIGEHVKEKFDIVVSEVMDLWCLGEGVIPTMRHAHKKLLNDGGVMLPSKLAIFVQPLEMFVWSQAERDHKANLSMLGEHMKSKFSPMRIDQMPRRWLTEEPIAALEIDLRDVPSQPADGEPNMDGGVKLCIRMGGKPALHAKISTATIEHSGMLCGYGIWWAADLGTGSVVSSAPSNPQRSWKQLVRWLDQPRFVAEGEEIQVLACFNDQQVNVEDIHVPREMAEQYQEELKSAVGKKVAQSATQGASGSSLASPQAAAEDILEVD</sequence>
<feature type="compositionally biased region" description="Low complexity" evidence="4">
    <location>
        <begin position="52"/>
        <end position="65"/>
    </location>
</feature>